<keyword evidence="3" id="KW-1185">Reference proteome</keyword>
<dbReference type="InterPro" id="IPR013325">
    <property type="entry name" value="RNA_pol_sigma_r2"/>
</dbReference>
<dbReference type="InterPro" id="IPR036388">
    <property type="entry name" value="WH-like_DNA-bd_sf"/>
</dbReference>
<dbReference type="RefSeq" id="WP_161988722.1">
    <property type="nucleotide sequence ID" value="NZ_RCZM01000009.1"/>
</dbReference>
<proteinExistence type="predicted"/>
<feature type="compositionally biased region" description="Low complexity" evidence="1">
    <location>
        <begin position="461"/>
        <end position="517"/>
    </location>
</feature>
<feature type="compositionally biased region" description="Polar residues" evidence="1">
    <location>
        <begin position="435"/>
        <end position="460"/>
    </location>
</feature>
<evidence type="ECO:0000313" key="3">
    <source>
        <dbReference type="Proteomes" id="UP000317722"/>
    </source>
</evidence>
<comment type="caution">
    <text evidence="2">The sequence shown here is derived from an EMBL/GenBank/DDBJ whole genome shotgun (WGS) entry which is preliminary data.</text>
</comment>
<accession>A0A502CLF9</accession>
<gene>
    <name evidence="2" type="ORF">EAH86_19680</name>
</gene>
<dbReference type="EMBL" id="RCZM01000009">
    <property type="protein sequence ID" value="TPG12531.1"/>
    <property type="molecule type" value="Genomic_DNA"/>
</dbReference>
<dbReference type="GO" id="GO:0003700">
    <property type="term" value="F:DNA-binding transcription factor activity"/>
    <property type="evidence" value="ECO:0007669"/>
    <property type="project" value="InterPro"/>
</dbReference>
<dbReference type="Gene3D" id="1.10.1740.10">
    <property type="match status" value="1"/>
</dbReference>
<feature type="compositionally biased region" description="Polar residues" evidence="1">
    <location>
        <begin position="246"/>
        <end position="258"/>
    </location>
</feature>
<evidence type="ECO:0000256" key="1">
    <source>
        <dbReference type="SAM" id="MobiDB-lite"/>
    </source>
</evidence>
<name>A0A502CLF9_9MICO</name>
<dbReference type="GO" id="GO:0006352">
    <property type="term" value="P:DNA-templated transcription initiation"/>
    <property type="evidence" value="ECO:0007669"/>
    <property type="project" value="InterPro"/>
</dbReference>
<feature type="compositionally biased region" description="Low complexity" evidence="1">
    <location>
        <begin position="526"/>
        <end position="537"/>
    </location>
</feature>
<feature type="region of interest" description="Disordered" evidence="1">
    <location>
        <begin position="236"/>
        <end position="294"/>
    </location>
</feature>
<dbReference type="SUPFAM" id="SSF88946">
    <property type="entry name" value="Sigma2 domain of RNA polymerase sigma factors"/>
    <property type="match status" value="1"/>
</dbReference>
<feature type="region of interest" description="Disordered" evidence="1">
    <location>
        <begin position="433"/>
        <end position="537"/>
    </location>
</feature>
<evidence type="ECO:0000313" key="2">
    <source>
        <dbReference type="EMBL" id="TPG12531.1"/>
    </source>
</evidence>
<dbReference type="Gene3D" id="1.10.10.10">
    <property type="entry name" value="Winged helix-like DNA-binding domain superfamily/Winged helix DNA-binding domain"/>
    <property type="match status" value="1"/>
</dbReference>
<sequence length="537" mass="55306">MLGTDFARTLRAAQAGEEDAFVRLWRDANPAMIRYLRVVGHDDPYDEACEGWITVVRGLPGFSGDELAWRVWLLACARQRAEESTLRRAWGSVTVLPGLQVQGDGEIDIDELLEGDEAVDPTHRGINDTLTALRALPLGQGEVVVLHLGAGLPTSAVADVVGVDELNIARAETRALERLGTDVELLAWSLAAPPTLAELADEPVALSAFRKVLARRPRSDRTKVIAIGLGAGVTSGTGSWGASRADSGQGSAMGSSLGSGRFAVGHSSSPLPGERSRRSDHIRGGQVGRRTDVPVLRSATVGTAARRSRTAILTVTALSVSAISLGGLGAAAYVGVLPDQVQQALHEAVGAPAPKVRDNGTAENPGSHPVTPPTAAVGPNTAASPAAGLCRAWAVDKAKGTSRDHSLAFRNLSGTAGGADKVEAYCAGVLVSKPTKGSESPTTDGSTTPKTPNPHSTTTRTPNPHSPTTTAPNPNSPTKTAKTSNPNSPTQTTPPGKGKSAKTSTSTTPPGSAGTSTDSHSPNPRSTSKAPKATSTS</sequence>
<dbReference type="AlphaFoldDB" id="A0A502CLF9"/>
<protein>
    <submittedName>
        <fullName evidence="2">Uncharacterized protein</fullName>
    </submittedName>
</protein>
<feature type="region of interest" description="Disordered" evidence="1">
    <location>
        <begin position="353"/>
        <end position="383"/>
    </location>
</feature>
<dbReference type="Proteomes" id="UP000317722">
    <property type="component" value="Unassembled WGS sequence"/>
</dbReference>
<reference evidence="2 3" key="1">
    <citation type="journal article" date="2019" name="Environ. Microbiol.">
        <title>Species interactions and distinct microbial communities in high Arctic permafrost affected cryosols are associated with the CH4 and CO2 gas fluxes.</title>
        <authorList>
            <person name="Altshuler I."/>
            <person name="Hamel J."/>
            <person name="Turney S."/>
            <person name="Magnuson E."/>
            <person name="Levesque R."/>
            <person name="Greer C."/>
            <person name="Whyte L.G."/>
        </authorList>
    </citation>
    <scope>NUCLEOTIDE SEQUENCE [LARGE SCALE GENOMIC DNA]</scope>
    <source>
        <strain evidence="2 3">S9.3A</strain>
    </source>
</reference>
<feature type="compositionally biased region" description="Basic and acidic residues" evidence="1">
    <location>
        <begin position="274"/>
        <end position="283"/>
    </location>
</feature>
<organism evidence="2 3">
    <name type="scientific">Pedococcus bigeumensis</name>
    <dbReference type="NCBI Taxonomy" id="433644"/>
    <lineage>
        <taxon>Bacteria</taxon>
        <taxon>Bacillati</taxon>
        <taxon>Actinomycetota</taxon>
        <taxon>Actinomycetes</taxon>
        <taxon>Micrococcales</taxon>
        <taxon>Intrasporangiaceae</taxon>
        <taxon>Pedococcus</taxon>
    </lineage>
</organism>